<comment type="caution">
    <text evidence="4">The sequence shown here is derived from an EMBL/GenBank/DDBJ whole genome shotgun (WGS) entry which is preliminary data.</text>
</comment>
<evidence type="ECO:0000313" key="5">
    <source>
        <dbReference type="Proteomes" id="UP000625033"/>
    </source>
</evidence>
<dbReference type="Proteomes" id="UP000625033">
    <property type="component" value="Unassembled WGS sequence"/>
</dbReference>
<feature type="transmembrane region" description="Helical" evidence="1">
    <location>
        <begin position="92"/>
        <end position="109"/>
    </location>
</feature>
<keyword evidence="1" id="KW-1133">Transmembrane helix</keyword>
<dbReference type="Pfam" id="PF07786">
    <property type="entry name" value="HGSNAT_cat"/>
    <property type="match status" value="1"/>
</dbReference>
<evidence type="ECO:0000259" key="3">
    <source>
        <dbReference type="Pfam" id="PF07786"/>
    </source>
</evidence>
<feature type="transmembrane region" description="Helical" evidence="1">
    <location>
        <begin position="311"/>
        <end position="331"/>
    </location>
</feature>
<feature type="domain" description="DUF418" evidence="2">
    <location>
        <begin position="207"/>
        <end position="339"/>
    </location>
</feature>
<dbReference type="RefSeq" id="WP_196835334.1">
    <property type="nucleotide sequence ID" value="NZ_JADOTZ010000001.1"/>
</dbReference>
<feature type="transmembrane region" description="Helical" evidence="1">
    <location>
        <begin position="274"/>
        <end position="299"/>
    </location>
</feature>
<feature type="transmembrane region" description="Helical" evidence="1">
    <location>
        <begin position="138"/>
        <end position="157"/>
    </location>
</feature>
<keyword evidence="1" id="KW-0812">Transmembrane</keyword>
<sequence>MTVVGSRSAIRQRRGRRVVALDIARGIAILGMFFAHSSPVTADSHVGLKAVAAAAQVTAPLFVTLAGISVGLMSGGASPHPRGSRRDTRLQLLRRGFLLILLGLILWQLDSPIAVVLDYIGVTVLVLVPMLFLPRSVLAVVAAVGVVVSPIIHQWSVSSGLAAQASVNPAAAKVVSWLAAGPSYWLPMFLFFAVCGLIVARSDVRSRGTAWCLALGGPSLVIVAVLLGRLLGTSVYPGATSTTAHLVAVGCAALLIGALLLLTSVTLPRLISGAMAPLAAAGRMPVTIYSAQVILFAVFERWVPVTDSWSFMAAITAASLIGAWLWLRFVAQQGPLERLISFASGRR</sequence>
<feature type="transmembrane region" description="Helical" evidence="1">
    <location>
        <begin position="18"/>
        <end position="38"/>
    </location>
</feature>
<feature type="transmembrane region" description="Helical" evidence="1">
    <location>
        <begin position="115"/>
        <end position="133"/>
    </location>
</feature>
<proteinExistence type="predicted"/>
<name>A0A931D3X6_9MICC</name>
<organism evidence="4 5">
    <name type="scientific">Zhihengliuella flava</name>
    <dbReference type="NCBI Taxonomy" id="1285193"/>
    <lineage>
        <taxon>Bacteria</taxon>
        <taxon>Bacillati</taxon>
        <taxon>Actinomycetota</taxon>
        <taxon>Actinomycetes</taxon>
        <taxon>Micrococcales</taxon>
        <taxon>Micrococcaceae</taxon>
        <taxon>Zhihengliuella</taxon>
    </lineage>
</organism>
<dbReference type="Pfam" id="PF04235">
    <property type="entry name" value="DUF418"/>
    <property type="match status" value="1"/>
</dbReference>
<dbReference type="InterPro" id="IPR007349">
    <property type="entry name" value="DUF418"/>
</dbReference>
<accession>A0A931D3X6</accession>
<feature type="transmembrane region" description="Helical" evidence="1">
    <location>
        <begin position="50"/>
        <end position="72"/>
    </location>
</feature>
<dbReference type="EMBL" id="JADOTZ010000001">
    <property type="protein sequence ID" value="MBG6083954.1"/>
    <property type="molecule type" value="Genomic_DNA"/>
</dbReference>
<protein>
    <submittedName>
        <fullName evidence="4">Membrane protein</fullName>
    </submittedName>
</protein>
<dbReference type="AlphaFoldDB" id="A0A931D3X6"/>
<gene>
    <name evidence="4" type="ORF">IW252_000721</name>
</gene>
<keyword evidence="1" id="KW-0472">Membrane</keyword>
<evidence type="ECO:0000259" key="2">
    <source>
        <dbReference type="Pfam" id="PF04235"/>
    </source>
</evidence>
<feature type="domain" description="Heparan-alpha-glucosaminide N-acetyltransferase catalytic" evidence="3">
    <location>
        <begin position="17"/>
        <end position="202"/>
    </location>
</feature>
<dbReference type="InterPro" id="IPR012429">
    <property type="entry name" value="HGSNAT_cat"/>
</dbReference>
<feature type="transmembrane region" description="Helical" evidence="1">
    <location>
        <begin position="243"/>
        <end position="262"/>
    </location>
</feature>
<evidence type="ECO:0000256" key="1">
    <source>
        <dbReference type="SAM" id="Phobius"/>
    </source>
</evidence>
<keyword evidence="5" id="KW-1185">Reference proteome</keyword>
<evidence type="ECO:0000313" key="4">
    <source>
        <dbReference type="EMBL" id="MBG6083954.1"/>
    </source>
</evidence>
<feature type="transmembrane region" description="Helical" evidence="1">
    <location>
        <begin position="177"/>
        <end position="199"/>
    </location>
</feature>
<reference evidence="4" key="1">
    <citation type="submission" date="2020-11" db="EMBL/GenBank/DDBJ databases">
        <title>Sequencing the genomes of 1000 actinobacteria strains.</title>
        <authorList>
            <person name="Klenk H.-P."/>
        </authorList>
    </citation>
    <scope>NUCLEOTIDE SEQUENCE</scope>
    <source>
        <strain evidence="4">DSM 26152</strain>
    </source>
</reference>
<feature type="transmembrane region" description="Helical" evidence="1">
    <location>
        <begin position="211"/>
        <end position="231"/>
    </location>
</feature>